<dbReference type="InterPro" id="IPR009057">
    <property type="entry name" value="Homeodomain-like_sf"/>
</dbReference>
<dbReference type="PROSITE" id="PS50977">
    <property type="entry name" value="HTH_TETR_2"/>
    <property type="match status" value="1"/>
</dbReference>
<dbReference type="InterPro" id="IPR001647">
    <property type="entry name" value="HTH_TetR"/>
</dbReference>
<dbReference type="EMBL" id="SCWE01000002">
    <property type="protein sequence ID" value="TDM01971.1"/>
    <property type="molecule type" value="Genomic_DNA"/>
</dbReference>
<dbReference type="InterPro" id="IPR050624">
    <property type="entry name" value="HTH-type_Tx_Regulator"/>
</dbReference>
<evidence type="ECO:0000313" key="5">
    <source>
        <dbReference type="Proteomes" id="UP000295328"/>
    </source>
</evidence>
<organism evidence="4 5">
    <name type="scientific">Macrococcus hajekii</name>
    <dbReference type="NCBI Taxonomy" id="198482"/>
    <lineage>
        <taxon>Bacteria</taxon>
        <taxon>Bacillati</taxon>
        <taxon>Bacillota</taxon>
        <taxon>Bacilli</taxon>
        <taxon>Bacillales</taxon>
        <taxon>Staphylococcaceae</taxon>
        <taxon>Macrococcus</taxon>
    </lineage>
</organism>
<dbReference type="Gene3D" id="1.10.357.10">
    <property type="entry name" value="Tetracycline Repressor, domain 2"/>
    <property type="match status" value="1"/>
</dbReference>
<keyword evidence="5" id="KW-1185">Reference proteome</keyword>
<evidence type="ECO:0000256" key="2">
    <source>
        <dbReference type="PROSITE-ProRule" id="PRU00335"/>
    </source>
</evidence>
<keyword evidence="1 2" id="KW-0238">DNA-binding</keyword>
<dbReference type="PANTHER" id="PTHR43479:SF7">
    <property type="entry name" value="TETR-FAMILY TRANSCRIPTIONAL REGULATOR"/>
    <property type="match status" value="1"/>
</dbReference>
<sequence length="199" mass="23553">MEDRRVRKTKESIKNAYFNLLTEKPFKDITINQITEKADINRGTFYLHYLDKFDLRDQLEGEIMAELEETLSQHDHQQVFRDPEKYSTQLIAVILQVIINHKDFFSVTLIHQDLGLPQLFSRIVRKHIQDNINLPDKLDIVPIEYYFAFIVNAQTGLIKEWVKNGMKESKEDIAKYAFAMAYNGPLKLMHEYLKEEQTE</sequence>
<feature type="DNA-binding region" description="H-T-H motif" evidence="2">
    <location>
        <begin position="30"/>
        <end position="49"/>
    </location>
</feature>
<evidence type="ECO:0000256" key="1">
    <source>
        <dbReference type="ARBA" id="ARBA00023125"/>
    </source>
</evidence>
<feature type="domain" description="HTH tetR-type" evidence="3">
    <location>
        <begin position="7"/>
        <end position="67"/>
    </location>
</feature>
<dbReference type="Proteomes" id="UP000295328">
    <property type="component" value="Unassembled WGS sequence"/>
</dbReference>
<protein>
    <submittedName>
        <fullName evidence="4">TetR/AcrR family transcriptional regulator</fullName>
    </submittedName>
</protein>
<dbReference type="GO" id="GO:0003677">
    <property type="term" value="F:DNA binding"/>
    <property type="evidence" value="ECO:0007669"/>
    <property type="project" value="UniProtKB-UniRule"/>
</dbReference>
<evidence type="ECO:0000313" key="4">
    <source>
        <dbReference type="EMBL" id="TDM01971.1"/>
    </source>
</evidence>
<gene>
    <name evidence="4" type="ORF">ERX37_07110</name>
</gene>
<comment type="caution">
    <text evidence="4">The sequence shown here is derived from an EMBL/GenBank/DDBJ whole genome shotgun (WGS) entry which is preliminary data.</text>
</comment>
<dbReference type="InterPro" id="IPR039532">
    <property type="entry name" value="TetR_C_Firmicutes"/>
</dbReference>
<dbReference type="AlphaFoldDB" id="A0A4R6BK76"/>
<proteinExistence type="predicted"/>
<name>A0A4R6BK76_9STAP</name>
<reference evidence="4 5" key="1">
    <citation type="submission" date="2019-01" db="EMBL/GenBank/DDBJ databases">
        <title>Draft genome sequences of the type strains of six Macrococcus species.</title>
        <authorList>
            <person name="Mazhar S."/>
            <person name="Altermann E."/>
            <person name="Hill C."/>
            <person name="Mcauliffe O."/>
        </authorList>
    </citation>
    <scope>NUCLEOTIDE SEQUENCE [LARGE SCALE GENOMIC DNA]</scope>
    <source>
        <strain evidence="4 5">CCM4809</strain>
    </source>
</reference>
<accession>A0A4R6BK76</accession>
<dbReference type="OrthoDB" id="9810250at2"/>
<dbReference type="SUPFAM" id="SSF46689">
    <property type="entry name" value="Homeodomain-like"/>
    <property type="match status" value="1"/>
</dbReference>
<dbReference type="RefSeq" id="WP_133429984.1">
    <property type="nucleotide sequence ID" value="NZ_BMCC01000003.1"/>
</dbReference>
<dbReference type="PANTHER" id="PTHR43479">
    <property type="entry name" value="ACREF/ENVCD OPERON REPRESSOR-RELATED"/>
    <property type="match status" value="1"/>
</dbReference>
<dbReference type="Pfam" id="PF14278">
    <property type="entry name" value="TetR_C_8"/>
    <property type="match status" value="1"/>
</dbReference>
<evidence type="ECO:0000259" key="3">
    <source>
        <dbReference type="PROSITE" id="PS50977"/>
    </source>
</evidence>